<organism evidence="1 2">
    <name type="scientific">Rhodalgimonas zhirmunskyi</name>
    <dbReference type="NCBI Taxonomy" id="2964767"/>
    <lineage>
        <taxon>Bacteria</taxon>
        <taxon>Pseudomonadati</taxon>
        <taxon>Pseudomonadota</taxon>
        <taxon>Alphaproteobacteria</taxon>
        <taxon>Rhodobacterales</taxon>
        <taxon>Roseobacteraceae</taxon>
        <taxon>Rhodalgimonas</taxon>
    </lineage>
</organism>
<protein>
    <submittedName>
        <fullName evidence="1">Uncharacterized protein</fullName>
    </submittedName>
</protein>
<proteinExistence type="predicted"/>
<dbReference type="PROSITE" id="PS51257">
    <property type="entry name" value="PROKAR_LIPOPROTEIN"/>
    <property type="match status" value="1"/>
</dbReference>
<dbReference type="Proteomes" id="UP001227162">
    <property type="component" value="Unassembled WGS sequence"/>
</dbReference>
<name>A0AAJ1U4S5_9RHOB</name>
<keyword evidence="2" id="KW-1185">Reference proteome</keyword>
<reference evidence="1" key="2">
    <citation type="submission" date="2023-04" db="EMBL/GenBank/DDBJ databases">
        <title>'Rhodoalgimonas zhirmunskyi' gen. nov., isolated from a red alga.</title>
        <authorList>
            <person name="Nedashkovskaya O.I."/>
            <person name="Otstavnykh N.Y."/>
            <person name="Bystritskaya E.P."/>
            <person name="Balabanova L.A."/>
            <person name="Isaeva M.P."/>
        </authorList>
    </citation>
    <scope>NUCLEOTIDE SEQUENCE</scope>
    <source>
        <strain evidence="1">10Alg 79</strain>
    </source>
</reference>
<accession>A0AAJ1U4S5</accession>
<dbReference type="AlphaFoldDB" id="A0AAJ1U4S5"/>
<gene>
    <name evidence="1" type="ORF">NOI20_03530</name>
</gene>
<comment type="caution">
    <text evidence="1">The sequence shown here is derived from an EMBL/GenBank/DDBJ whole genome shotgun (WGS) entry which is preliminary data.</text>
</comment>
<sequence length="168" mass="18222">MWLRQMHVVSAMVTLGMGGLLSSCGDFVDNAMGINGSPNWNVAIKLEGSWVGQPIPDMGFLVNCLQKDSMTEAEIPHISILIDDGKVTGALTFHDGARLDLLGKTWAGAPHTGHNIVKGKTFFQGREVGVFDMEPNGLSGRLEVDIWDFDRPDTGASCAFYNVLVSRI</sequence>
<evidence type="ECO:0000313" key="2">
    <source>
        <dbReference type="Proteomes" id="UP001227162"/>
    </source>
</evidence>
<dbReference type="RefSeq" id="WP_317624769.1">
    <property type="nucleotide sequence ID" value="NZ_JANFFA010000001.1"/>
</dbReference>
<evidence type="ECO:0000313" key="1">
    <source>
        <dbReference type="EMBL" id="MDQ2093170.1"/>
    </source>
</evidence>
<dbReference type="EMBL" id="JANFFA010000001">
    <property type="protein sequence ID" value="MDQ2093170.1"/>
    <property type="molecule type" value="Genomic_DNA"/>
</dbReference>
<reference evidence="1" key="1">
    <citation type="submission" date="2022-07" db="EMBL/GenBank/DDBJ databases">
        <authorList>
            <person name="Otstavnykh N."/>
            <person name="Isaeva M."/>
            <person name="Bystritskaya E."/>
        </authorList>
    </citation>
    <scope>NUCLEOTIDE SEQUENCE</scope>
    <source>
        <strain evidence="1">10Alg 79</strain>
    </source>
</reference>